<dbReference type="GO" id="GO:0003677">
    <property type="term" value="F:DNA binding"/>
    <property type="evidence" value="ECO:0007669"/>
    <property type="project" value="UniProtKB-KW"/>
</dbReference>
<dbReference type="PANTHER" id="PTHR44688:SF16">
    <property type="entry name" value="DNA-BINDING TRANSCRIPTIONAL ACTIVATOR DEVR_DOSR"/>
    <property type="match status" value="1"/>
</dbReference>
<dbReference type="PROSITE" id="PS50110">
    <property type="entry name" value="RESPONSE_REGULATORY"/>
    <property type="match status" value="1"/>
</dbReference>
<dbReference type="CDD" id="cd17537">
    <property type="entry name" value="REC_FixJ"/>
    <property type="match status" value="1"/>
</dbReference>
<dbReference type="OrthoDB" id="9782655at2"/>
<dbReference type="InterPro" id="IPR001789">
    <property type="entry name" value="Sig_transdc_resp-reg_receiver"/>
</dbReference>
<protein>
    <submittedName>
        <fullName evidence="9">DNA-binding response regulator</fullName>
    </submittedName>
</protein>
<dbReference type="SMART" id="SM00448">
    <property type="entry name" value="REC"/>
    <property type="match status" value="1"/>
</dbReference>
<sequence length="214" mass="23426">MSMTSDQAPLILVVDDDDAMRGSVAFLFASVGLDSRQFKSAEEFLAARDALPKDRPGCLLLDVRMPGMSGLELQRRLNEEGFGLPMLMVSGHGDIPMAVAALKGGAEDFIEKPYRDQHLLDAVHLAIRKSRERLSAGSERSAVVERFQRLTRREREVLMGVLAGKQNKTIAQGLDISIKTVEVHRHTGMEKMAAGSVAELSRMILLAGILVEAD</sequence>
<proteinExistence type="predicted"/>
<keyword evidence="1 6" id="KW-0597">Phosphoprotein</keyword>
<dbReference type="Pfam" id="PF00196">
    <property type="entry name" value="GerE"/>
    <property type="match status" value="1"/>
</dbReference>
<feature type="domain" description="Response regulatory" evidence="8">
    <location>
        <begin position="10"/>
        <end position="127"/>
    </location>
</feature>
<dbReference type="InterPro" id="IPR036388">
    <property type="entry name" value="WH-like_DNA-bd_sf"/>
</dbReference>
<evidence type="ECO:0000259" key="8">
    <source>
        <dbReference type="PROSITE" id="PS50110"/>
    </source>
</evidence>
<dbReference type="AlphaFoldDB" id="A0A2N3PRW5"/>
<dbReference type="SMART" id="SM00421">
    <property type="entry name" value="HTH_LUXR"/>
    <property type="match status" value="1"/>
</dbReference>
<dbReference type="InterPro" id="IPR000792">
    <property type="entry name" value="Tscrpt_reg_LuxR_C"/>
</dbReference>
<feature type="modified residue" description="4-aspartylphosphate" evidence="6">
    <location>
        <position position="62"/>
    </location>
</feature>
<accession>A0A2N3PRW5</accession>
<organism evidence="9 10">
    <name type="scientific">Telmatospirillum siberiense</name>
    <dbReference type="NCBI Taxonomy" id="382514"/>
    <lineage>
        <taxon>Bacteria</taxon>
        <taxon>Pseudomonadati</taxon>
        <taxon>Pseudomonadota</taxon>
        <taxon>Alphaproteobacteria</taxon>
        <taxon>Rhodospirillales</taxon>
        <taxon>Rhodospirillaceae</taxon>
        <taxon>Telmatospirillum</taxon>
    </lineage>
</organism>
<dbReference type="GO" id="GO:0000160">
    <property type="term" value="P:phosphorelay signal transduction system"/>
    <property type="evidence" value="ECO:0007669"/>
    <property type="project" value="UniProtKB-KW"/>
</dbReference>
<evidence type="ECO:0000256" key="5">
    <source>
        <dbReference type="ARBA" id="ARBA00023163"/>
    </source>
</evidence>
<evidence type="ECO:0000313" key="9">
    <source>
        <dbReference type="EMBL" id="PKU23147.1"/>
    </source>
</evidence>
<evidence type="ECO:0000259" key="7">
    <source>
        <dbReference type="PROSITE" id="PS50043"/>
    </source>
</evidence>
<dbReference type="InterPro" id="IPR016032">
    <property type="entry name" value="Sig_transdc_resp-reg_C-effctor"/>
</dbReference>
<name>A0A2N3PRW5_9PROT</name>
<keyword evidence="10" id="KW-1185">Reference proteome</keyword>
<dbReference type="RefSeq" id="WP_101252045.1">
    <property type="nucleotide sequence ID" value="NZ_PIUM01000023.1"/>
</dbReference>
<evidence type="ECO:0000256" key="1">
    <source>
        <dbReference type="ARBA" id="ARBA00022553"/>
    </source>
</evidence>
<dbReference type="GO" id="GO:0006355">
    <property type="term" value="P:regulation of DNA-templated transcription"/>
    <property type="evidence" value="ECO:0007669"/>
    <property type="project" value="InterPro"/>
</dbReference>
<dbReference type="SUPFAM" id="SSF46894">
    <property type="entry name" value="C-terminal effector domain of the bipartite response regulators"/>
    <property type="match status" value="1"/>
</dbReference>
<dbReference type="CDD" id="cd06170">
    <property type="entry name" value="LuxR_C_like"/>
    <property type="match status" value="1"/>
</dbReference>
<dbReference type="Proteomes" id="UP000233293">
    <property type="component" value="Unassembled WGS sequence"/>
</dbReference>
<dbReference type="FunFam" id="3.40.50.2300:FF:000018">
    <property type="entry name" value="DNA-binding transcriptional regulator NtrC"/>
    <property type="match status" value="1"/>
</dbReference>
<dbReference type="PROSITE" id="PS50043">
    <property type="entry name" value="HTH_LUXR_2"/>
    <property type="match status" value="1"/>
</dbReference>
<dbReference type="InterPro" id="IPR011006">
    <property type="entry name" value="CheY-like_superfamily"/>
</dbReference>
<evidence type="ECO:0000256" key="4">
    <source>
        <dbReference type="ARBA" id="ARBA00023125"/>
    </source>
</evidence>
<evidence type="ECO:0000256" key="2">
    <source>
        <dbReference type="ARBA" id="ARBA00023012"/>
    </source>
</evidence>
<dbReference type="PRINTS" id="PR00038">
    <property type="entry name" value="HTHLUXR"/>
</dbReference>
<dbReference type="Gene3D" id="1.10.10.10">
    <property type="entry name" value="Winged helix-like DNA-binding domain superfamily/Winged helix DNA-binding domain"/>
    <property type="match status" value="1"/>
</dbReference>
<dbReference type="Gene3D" id="3.40.50.2300">
    <property type="match status" value="1"/>
</dbReference>
<evidence type="ECO:0000313" key="10">
    <source>
        <dbReference type="Proteomes" id="UP000233293"/>
    </source>
</evidence>
<dbReference type="EMBL" id="PIUM01000023">
    <property type="protein sequence ID" value="PKU23147.1"/>
    <property type="molecule type" value="Genomic_DNA"/>
</dbReference>
<dbReference type="SUPFAM" id="SSF52172">
    <property type="entry name" value="CheY-like"/>
    <property type="match status" value="1"/>
</dbReference>
<evidence type="ECO:0000256" key="3">
    <source>
        <dbReference type="ARBA" id="ARBA00023015"/>
    </source>
</evidence>
<keyword evidence="2" id="KW-0902">Two-component regulatory system</keyword>
<evidence type="ECO:0000256" key="6">
    <source>
        <dbReference type="PROSITE-ProRule" id="PRU00169"/>
    </source>
</evidence>
<keyword evidence="3" id="KW-0805">Transcription regulation</keyword>
<comment type="caution">
    <text evidence="9">The sequence shown here is derived from an EMBL/GenBank/DDBJ whole genome shotgun (WGS) entry which is preliminary data.</text>
</comment>
<feature type="domain" description="HTH luxR-type" evidence="7">
    <location>
        <begin position="143"/>
        <end position="208"/>
    </location>
</feature>
<dbReference type="PANTHER" id="PTHR44688">
    <property type="entry name" value="DNA-BINDING TRANSCRIPTIONAL ACTIVATOR DEVR_DOSR"/>
    <property type="match status" value="1"/>
</dbReference>
<reference evidence="10" key="1">
    <citation type="submission" date="2017-12" db="EMBL/GenBank/DDBJ databases">
        <title>Draft genome sequence of Telmatospirillum siberiense 26-4b1T, an acidotolerant peatland alphaproteobacterium potentially involved in sulfur cycling.</title>
        <authorList>
            <person name="Hausmann B."/>
            <person name="Pjevac P."/>
            <person name="Schreck K."/>
            <person name="Herbold C.W."/>
            <person name="Daims H."/>
            <person name="Wagner M."/>
            <person name="Pester M."/>
            <person name="Loy A."/>
        </authorList>
    </citation>
    <scope>NUCLEOTIDE SEQUENCE [LARGE SCALE GENOMIC DNA]</scope>
    <source>
        <strain evidence="10">26-4b1</strain>
    </source>
</reference>
<gene>
    <name evidence="9" type="ORF">CWS72_18140</name>
</gene>
<keyword evidence="4 9" id="KW-0238">DNA-binding</keyword>
<keyword evidence="5" id="KW-0804">Transcription</keyword>
<dbReference type="Pfam" id="PF00072">
    <property type="entry name" value="Response_reg"/>
    <property type="match status" value="1"/>
</dbReference>